<protein>
    <recommendedName>
        <fullName evidence="4">Zinc-hook domain-containing protein</fullName>
    </recommendedName>
</protein>
<evidence type="ECO:0000313" key="2">
    <source>
        <dbReference type="EMBL" id="PSN82055.1"/>
    </source>
</evidence>
<dbReference type="Gene3D" id="1.10.287.510">
    <property type="entry name" value="Helix hairpin bin"/>
    <property type="match status" value="1"/>
</dbReference>
<dbReference type="Proteomes" id="UP000240880">
    <property type="component" value="Unassembled WGS sequence"/>
</dbReference>
<evidence type="ECO:0000256" key="1">
    <source>
        <dbReference type="SAM" id="Coils"/>
    </source>
</evidence>
<comment type="caution">
    <text evidence="2">The sequence shown here is derived from an EMBL/GenBank/DDBJ whole genome shotgun (WGS) entry which is preliminary data.</text>
</comment>
<gene>
    <name evidence="2" type="ORF">B9Q01_09120</name>
</gene>
<sequence>MVAKVSSEDLKKRIIEIERNIKLLEKRKKQFEENTKKIISSAACPLCLQPLSLEYKHDYLERIARYTQEIDIQLRTLYAQLDDLKLKLHSNV</sequence>
<dbReference type="EMBL" id="NEXC01000104">
    <property type="protein sequence ID" value="PSN82055.1"/>
    <property type="molecule type" value="Genomic_DNA"/>
</dbReference>
<evidence type="ECO:0000313" key="3">
    <source>
        <dbReference type="Proteomes" id="UP000240880"/>
    </source>
</evidence>
<keyword evidence="1" id="KW-0175">Coiled coil</keyword>
<feature type="coiled-coil region" evidence="1">
    <location>
        <begin position="7"/>
        <end position="34"/>
    </location>
</feature>
<organism evidence="2 3">
    <name type="scientific">Candidatus Marsarchaeota G1 archaeon OSP_D</name>
    <dbReference type="NCBI Taxonomy" id="1978155"/>
    <lineage>
        <taxon>Archaea</taxon>
        <taxon>Candidatus Marsarchaeota</taxon>
        <taxon>Candidatus Marsarchaeota group 1</taxon>
    </lineage>
</organism>
<dbReference type="AlphaFoldDB" id="A0A2R6A6W3"/>
<evidence type="ECO:0008006" key="4">
    <source>
        <dbReference type="Google" id="ProtNLM"/>
    </source>
</evidence>
<reference evidence="2 3" key="1">
    <citation type="submission" date="2017-04" db="EMBL/GenBank/DDBJ databases">
        <title>Novel microbial lineages endemic to geothermal iron-oxide mats fill important gaps in the evolutionary history of Archaea.</title>
        <authorList>
            <person name="Jay Z.J."/>
            <person name="Beam J.P."/>
            <person name="Dlakic M."/>
            <person name="Rusch D.B."/>
            <person name="Kozubal M.A."/>
            <person name="Inskeep W.P."/>
        </authorList>
    </citation>
    <scope>NUCLEOTIDE SEQUENCE [LARGE SCALE GENOMIC DNA]</scope>
    <source>
        <strain evidence="2">OSP_D</strain>
    </source>
</reference>
<dbReference type="SUPFAM" id="SSF75712">
    <property type="entry name" value="Rad50 coiled-coil Zn hook"/>
    <property type="match status" value="1"/>
</dbReference>
<name>A0A2R6A6W3_9ARCH</name>
<proteinExistence type="predicted"/>
<accession>A0A2R6A6W3</accession>